<organism evidence="1 2">
    <name type="scientific">Solanum commersonii</name>
    <name type="common">Commerson's wild potato</name>
    <name type="synonym">Commerson's nightshade</name>
    <dbReference type="NCBI Taxonomy" id="4109"/>
    <lineage>
        <taxon>Eukaryota</taxon>
        <taxon>Viridiplantae</taxon>
        <taxon>Streptophyta</taxon>
        <taxon>Embryophyta</taxon>
        <taxon>Tracheophyta</taxon>
        <taxon>Spermatophyta</taxon>
        <taxon>Magnoliopsida</taxon>
        <taxon>eudicotyledons</taxon>
        <taxon>Gunneridae</taxon>
        <taxon>Pentapetalae</taxon>
        <taxon>asterids</taxon>
        <taxon>lamiids</taxon>
        <taxon>Solanales</taxon>
        <taxon>Solanaceae</taxon>
        <taxon>Solanoideae</taxon>
        <taxon>Solaneae</taxon>
        <taxon>Solanum</taxon>
    </lineage>
</organism>
<dbReference type="EMBL" id="JACXVP010000006">
    <property type="protein sequence ID" value="KAG5599851.1"/>
    <property type="molecule type" value="Genomic_DNA"/>
</dbReference>
<comment type="caution">
    <text evidence="1">The sequence shown here is derived from an EMBL/GenBank/DDBJ whole genome shotgun (WGS) entry which is preliminary data.</text>
</comment>
<name>A0A9J5YGI5_SOLCO</name>
<dbReference type="OrthoDB" id="771045at2759"/>
<evidence type="ECO:0000313" key="1">
    <source>
        <dbReference type="EMBL" id="KAG5599851.1"/>
    </source>
</evidence>
<keyword evidence="2" id="KW-1185">Reference proteome</keyword>
<gene>
    <name evidence="1" type="ORF">H5410_031221</name>
</gene>
<reference evidence="1 2" key="1">
    <citation type="submission" date="2020-09" db="EMBL/GenBank/DDBJ databases">
        <title>De no assembly of potato wild relative species, Solanum commersonii.</title>
        <authorList>
            <person name="Cho K."/>
        </authorList>
    </citation>
    <scope>NUCLEOTIDE SEQUENCE [LARGE SCALE GENOMIC DNA]</scope>
    <source>
        <strain evidence="1">LZ3.2</strain>
        <tissue evidence="1">Leaf</tissue>
    </source>
</reference>
<dbReference type="Proteomes" id="UP000824120">
    <property type="component" value="Chromosome 6"/>
</dbReference>
<sequence length="68" mass="7966">MVWTCEKTVRRCPSEEVRGAGYRGYAKGRGRPKKSCGEVIRQDLAQLHITENMTLDRKEWRSRIKVED</sequence>
<evidence type="ECO:0000313" key="2">
    <source>
        <dbReference type="Proteomes" id="UP000824120"/>
    </source>
</evidence>
<dbReference type="AlphaFoldDB" id="A0A9J5YGI5"/>
<protein>
    <submittedName>
        <fullName evidence="1">Uncharacterized protein</fullName>
    </submittedName>
</protein>
<proteinExistence type="predicted"/>
<accession>A0A9J5YGI5</accession>